<dbReference type="PANTHER" id="PTHR11289">
    <property type="entry name" value="BREAST CANCER TYPE 2 SUSCEPTIBILITY PROTEIN BRCA2"/>
    <property type="match status" value="1"/>
</dbReference>
<dbReference type="PANTHER" id="PTHR11289:SF0">
    <property type="entry name" value="BREAST CANCER TYPE 2 SUSCEPTIBILITY PROTEIN"/>
    <property type="match status" value="1"/>
</dbReference>
<dbReference type="GO" id="GO:0006355">
    <property type="term" value="P:regulation of DNA-templated transcription"/>
    <property type="evidence" value="ECO:0007669"/>
    <property type="project" value="TreeGrafter"/>
</dbReference>
<evidence type="ECO:0000259" key="3">
    <source>
        <dbReference type="Pfam" id="PF09169"/>
    </source>
</evidence>
<dbReference type="Pfam" id="PF09169">
    <property type="entry name" value="BRCA-2_helical"/>
    <property type="match status" value="1"/>
</dbReference>
<keyword evidence="5" id="KW-1185">Reference proteome</keyword>
<dbReference type="Gene3D" id="2.40.50.140">
    <property type="entry name" value="Nucleic acid-binding proteins"/>
    <property type="match status" value="2"/>
</dbReference>
<sequence length="542" mass="58369">RLKSIAGLLDVGDVQSVPLDARTMTADKAAGYCFSADMDGATWGADDARLALLARGCVPDAVDAAWVQNHFRWVVWSSASLARRLPARWHEFWSAERVLGLLRHRYEREYELGERSALRRVLEADAAPQRLIVLCVASIAGSGADTRVEVTDGWYSIQAQVDAVLAQAIGRGRLRAGDKIACAGLSARGIADGVEPLSAESRGATLLLSANCVRRACWDAKLGFQRRRAMVMALSAVHRQGGVVGATLDVLVMRRYPRRFMEYTADGQRIVRSEKEEERVALAFAEARAARMQELLEERQARRDTAGTSGAGDRTAESTCNDDEAAAVLEVVEQEQPQRQVHPLLRMLVCDYPARPYRDPGASEGTLAVVTVWRPGPIEPADLAEGSRVLIAGAAVSTYCRSAPAAAGASLSLSVRPAAGSLRPAAVDMQVVARSRYRQRTTLRIDELQRAAACQEVDVVGETESCCAGAGGQMSVLRLRSTDRGGAVCFADVEFPRSLFGSISPAAGALVTVRNCQYTSPMHGGDTAVPRLFAGDVADFVL</sequence>
<dbReference type="OrthoDB" id="21095at2759"/>
<dbReference type="InterPro" id="IPR012340">
    <property type="entry name" value="NA-bd_OB-fold"/>
</dbReference>
<protein>
    <recommendedName>
        <fullName evidence="6">BRCA2 OB1 domain-containing protein</fullName>
    </recommendedName>
</protein>
<dbReference type="InterPro" id="IPR015187">
    <property type="entry name" value="BRCA2_OB_1"/>
</dbReference>
<dbReference type="GO" id="GO:0000724">
    <property type="term" value="P:double-strand break repair via homologous recombination"/>
    <property type="evidence" value="ECO:0007669"/>
    <property type="project" value="InterPro"/>
</dbReference>
<feature type="non-terminal residue" evidence="4">
    <location>
        <position position="1"/>
    </location>
</feature>
<feature type="region of interest" description="Disordered" evidence="1">
    <location>
        <begin position="299"/>
        <end position="319"/>
    </location>
</feature>
<dbReference type="AlphaFoldDB" id="A0A9W8D0A3"/>
<dbReference type="InterPro" id="IPR015252">
    <property type="entry name" value="BRCA2_hlx"/>
</dbReference>
<proteinExistence type="predicted"/>
<feature type="domain" description="BRCA2 OB1" evidence="2">
    <location>
        <begin position="116"/>
        <end position="226"/>
    </location>
</feature>
<dbReference type="InterPro" id="IPR036315">
    <property type="entry name" value="BRCA2_hlx_sf"/>
</dbReference>
<evidence type="ECO:0000313" key="4">
    <source>
        <dbReference type="EMBL" id="KAJ1734144.1"/>
    </source>
</evidence>
<evidence type="ECO:0008006" key="6">
    <source>
        <dbReference type="Google" id="ProtNLM"/>
    </source>
</evidence>
<dbReference type="SUPFAM" id="SSF50249">
    <property type="entry name" value="Nucleic acid-binding proteins"/>
    <property type="match status" value="2"/>
</dbReference>
<evidence type="ECO:0000259" key="2">
    <source>
        <dbReference type="Pfam" id="PF09103"/>
    </source>
</evidence>
<comment type="caution">
    <text evidence="4">The sequence shown here is derived from an EMBL/GenBank/DDBJ whole genome shotgun (WGS) entry which is preliminary data.</text>
</comment>
<gene>
    <name evidence="4" type="ORF">LPJ61_001219</name>
</gene>
<evidence type="ECO:0000256" key="1">
    <source>
        <dbReference type="SAM" id="MobiDB-lite"/>
    </source>
</evidence>
<dbReference type="EMBL" id="JANBOI010000092">
    <property type="protein sequence ID" value="KAJ1734144.1"/>
    <property type="molecule type" value="Genomic_DNA"/>
</dbReference>
<dbReference type="InterPro" id="IPR015525">
    <property type="entry name" value="BRCA2"/>
</dbReference>
<dbReference type="SUPFAM" id="SSF81872">
    <property type="entry name" value="BRCA2 helical domain"/>
    <property type="match status" value="1"/>
</dbReference>
<organism evidence="4 5">
    <name type="scientific">Coemansia biformis</name>
    <dbReference type="NCBI Taxonomy" id="1286918"/>
    <lineage>
        <taxon>Eukaryota</taxon>
        <taxon>Fungi</taxon>
        <taxon>Fungi incertae sedis</taxon>
        <taxon>Zoopagomycota</taxon>
        <taxon>Kickxellomycotina</taxon>
        <taxon>Kickxellomycetes</taxon>
        <taxon>Kickxellales</taxon>
        <taxon>Kickxellaceae</taxon>
        <taxon>Coemansia</taxon>
    </lineage>
</organism>
<dbReference type="Pfam" id="PF09103">
    <property type="entry name" value="BRCA-2_OB1"/>
    <property type="match status" value="1"/>
</dbReference>
<accession>A0A9W8D0A3</accession>
<dbReference type="Proteomes" id="UP001143981">
    <property type="component" value="Unassembled WGS sequence"/>
</dbReference>
<reference evidence="4" key="1">
    <citation type="submission" date="2022-07" db="EMBL/GenBank/DDBJ databases">
        <title>Phylogenomic reconstructions and comparative analyses of Kickxellomycotina fungi.</title>
        <authorList>
            <person name="Reynolds N.K."/>
            <person name="Stajich J.E."/>
            <person name="Barry K."/>
            <person name="Grigoriev I.V."/>
            <person name="Crous P."/>
            <person name="Smith M.E."/>
        </authorList>
    </citation>
    <scope>NUCLEOTIDE SEQUENCE</scope>
    <source>
        <strain evidence="4">BCRC 34381</strain>
    </source>
</reference>
<evidence type="ECO:0000313" key="5">
    <source>
        <dbReference type="Proteomes" id="UP001143981"/>
    </source>
</evidence>
<name>A0A9W8D0A3_9FUNG</name>
<feature type="domain" description="Breast cancer type 2 susceptibility protein helical" evidence="3">
    <location>
        <begin position="43"/>
        <end position="109"/>
    </location>
</feature>